<dbReference type="Pfam" id="PF00248">
    <property type="entry name" value="Aldo_ket_red"/>
    <property type="match status" value="1"/>
</dbReference>
<evidence type="ECO:0000313" key="2">
    <source>
        <dbReference type="EMBL" id="CAG9172219.1"/>
    </source>
</evidence>
<feature type="domain" description="NADP-dependent oxidoreductase" evidence="1">
    <location>
        <begin position="5"/>
        <end position="198"/>
    </location>
</feature>
<dbReference type="PANTHER" id="PTHR43312:SF1">
    <property type="entry name" value="NADP-DEPENDENT OXIDOREDUCTASE DOMAIN-CONTAINING PROTEIN"/>
    <property type="match status" value="1"/>
</dbReference>
<evidence type="ECO:0000259" key="1">
    <source>
        <dbReference type="Pfam" id="PF00248"/>
    </source>
</evidence>
<reference evidence="2 3" key="1">
    <citation type="submission" date="2021-08" db="EMBL/GenBank/DDBJ databases">
        <authorList>
            <person name="Peeters C."/>
        </authorList>
    </citation>
    <scope>NUCLEOTIDE SEQUENCE [LARGE SCALE GENOMIC DNA]</scope>
    <source>
        <strain evidence="2 3">LMG 21510</strain>
    </source>
</reference>
<organism evidence="2 3">
    <name type="scientific">Cupriavidus respiraculi</name>
    <dbReference type="NCBI Taxonomy" id="195930"/>
    <lineage>
        <taxon>Bacteria</taxon>
        <taxon>Pseudomonadati</taxon>
        <taxon>Pseudomonadota</taxon>
        <taxon>Betaproteobacteria</taxon>
        <taxon>Burkholderiales</taxon>
        <taxon>Burkholderiaceae</taxon>
        <taxon>Cupriavidus</taxon>
    </lineage>
</organism>
<dbReference type="Gene3D" id="3.20.20.100">
    <property type="entry name" value="NADP-dependent oxidoreductase domain"/>
    <property type="match status" value="1"/>
</dbReference>
<keyword evidence="3" id="KW-1185">Reference proteome</keyword>
<proteinExistence type="predicted"/>
<comment type="caution">
    <text evidence="2">The sequence shown here is derived from an EMBL/GenBank/DDBJ whole genome shotgun (WGS) entry which is preliminary data.</text>
</comment>
<sequence length="311" mass="34099">MSSRLGFGCAPILGRVGKKESLRALSAAYAHGITHFDVARSYGFGEAEALLGEFLADKRGNVTITTKFGIVPPRNSTALSLAKGFARRCIKRMPGGRAMVHAVSKAALSQRNYDVAYARTCLEASLRHLRVEQVDYYLIHEPPKPDELTEELQRFLEDMQAAGKIRKWGLTADTREMLETPVARDAQVVLQEANLNVLDNLTLDTPGDKVRFLSRPYGGGPESLVASAEQQAVRQAVQMLGLDDLNHHEISMFFALSLAGDSGKVIASMFSENHIRENVALAERYVSAADQARQLAPAILRNAHSGQRQLA</sequence>
<accession>A0ABN7YFJ9</accession>
<dbReference type="EMBL" id="CAJZAH010000002">
    <property type="protein sequence ID" value="CAG9172219.1"/>
    <property type="molecule type" value="Genomic_DNA"/>
</dbReference>
<protein>
    <recommendedName>
        <fullName evidence="1">NADP-dependent oxidoreductase domain-containing protein</fullName>
    </recommendedName>
</protein>
<name>A0ABN7YFJ9_9BURK</name>
<dbReference type="SUPFAM" id="SSF51430">
    <property type="entry name" value="NAD(P)-linked oxidoreductase"/>
    <property type="match status" value="1"/>
</dbReference>
<dbReference type="RefSeq" id="WP_224041323.1">
    <property type="nucleotide sequence ID" value="NZ_CAJZAH010000002.1"/>
</dbReference>
<evidence type="ECO:0000313" key="3">
    <source>
        <dbReference type="Proteomes" id="UP000721236"/>
    </source>
</evidence>
<gene>
    <name evidence="2" type="ORF">LMG21510_01899</name>
</gene>
<dbReference type="Proteomes" id="UP000721236">
    <property type="component" value="Unassembled WGS sequence"/>
</dbReference>
<dbReference type="InterPro" id="IPR036812">
    <property type="entry name" value="NAD(P)_OxRdtase_dom_sf"/>
</dbReference>
<dbReference type="PANTHER" id="PTHR43312">
    <property type="entry name" value="D-THREO-ALDOSE 1-DEHYDROGENASE"/>
    <property type="match status" value="1"/>
</dbReference>
<dbReference type="InterPro" id="IPR023210">
    <property type="entry name" value="NADP_OxRdtase_dom"/>
</dbReference>
<dbReference type="InterPro" id="IPR053135">
    <property type="entry name" value="AKR2_Oxidoreductase"/>
</dbReference>